<keyword evidence="2" id="KW-0677">Repeat</keyword>
<protein>
    <recommendedName>
        <fullName evidence="7">RRM domain-containing protein</fullName>
    </recommendedName>
</protein>
<evidence type="ECO:0000256" key="1">
    <source>
        <dbReference type="ARBA" id="ARBA00004123"/>
    </source>
</evidence>
<comment type="subcellular location">
    <subcellularLocation>
        <location evidence="1">Nucleus</location>
    </subcellularLocation>
</comment>
<keyword evidence="3 5" id="KW-0694">RNA-binding</keyword>
<dbReference type="InterPro" id="IPR000504">
    <property type="entry name" value="RRM_dom"/>
</dbReference>
<evidence type="ECO:0000313" key="8">
    <source>
        <dbReference type="EMBL" id="KAI1872689.1"/>
    </source>
</evidence>
<dbReference type="Gene3D" id="3.30.70.330">
    <property type="match status" value="2"/>
</dbReference>
<feature type="region of interest" description="Disordered" evidence="6">
    <location>
        <begin position="301"/>
        <end position="338"/>
    </location>
</feature>
<proteinExistence type="predicted"/>
<evidence type="ECO:0000256" key="3">
    <source>
        <dbReference type="ARBA" id="ARBA00022884"/>
    </source>
</evidence>
<evidence type="ECO:0000256" key="4">
    <source>
        <dbReference type="ARBA" id="ARBA00023242"/>
    </source>
</evidence>
<dbReference type="AlphaFoldDB" id="A0A9Q0AQM4"/>
<name>A0A9Q0AQM4_9PEZI</name>
<dbReference type="GO" id="GO:0005634">
    <property type="term" value="C:nucleus"/>
    <property type="evidence" value="ECO:0007669"/>
    <property type="project" value="UniProtKB-SubCell"/>
</dbReference>
<feature type="compositionally biased region" description="Polar residues" evidence="6">
    <location>
        <begin position="325"/>
        <end position="337"/>
    </location>
</feature>
<feature type="compositionally biased region" description="Basic and acidic residues" evidence="6">
    <location>
        <begin position="301"/>
        <end position="323"/>
    </location>
</feature>
<dbReference type="Proteomes" id="UP000829685">
    <property type="component" value="Unassembled WGS sequence"/>
</dbReference>
<dbReference type="InterPro" id="IPR035979">
    <property type="entry name" value="RBD_domain_sf"/>
</dbReference>
<dbReference type="Pfam" id="PF00076">
    <property type="entry name" value="RRM_1"/>
    <property type="match status" value="2"/>
</dbReference>
<dbReference type="EMBL" id="JAFIMR010000011">
    <property type="protein sequence ID" value="KAI1872689.1"/>
    <property type="molecule type" value="Genomic_DNA"/>
</dbReference>
<feature type="domain" description="RRM" evidence="7">
    <location>
        <begin position="338"/>
        <end position="420"/>
    </location>
</feature>
<dbReference type="SUPFAM" id="SSF54928">
    <property type="entry name" value="RNA-binding domain, RBD"/>
    <property type="match status" value="2"/>
</dbReference>
<feature type="compositionally biased region" description="Low complexity" evidence="6">
    <location>
        <begin position="19"/>
        <end position="35"/>
    </location>
</feature>
<evidence type="ECO:0000256" key="2">
    <source>
        <dbReference type="ARBA" id="ARBA00022737"/>
    </source>
</evidence>
<feature type="compositionally biased region" description="Acidic residues" evidence="6">
    <location>
        <begin position="128"/>
        <end position="155"/>
    </location>
</feature>
<feature type="region of interest" description="Disordered" evidence="6">
    <location>
        <begin position="422"/>
        <end position="499"/>
    </location>
</feature>
<keyword evidence="9" id="KW-1185">Reference proteome</keyword>
<gene>
    <name evidence="8" type="ORF">JX265_005569</name>
</gene>
<organism evidence="8 9">
    <name type="scientific">Neoarthrinium moseri</name>
    <dbReference type="NCBI Taxonomy" id="1658444"/>
    <lineage>
        <taxon>Eukaryota</taxon>
        <taxon>Fungi</taxon>
        <taxon>Dikarya</taxon>
        <taxon>Ascomycota</taxon>
        <taxon>Pezizomycotina</taxon>
        <taxon>Sordariomycetes</taxon>
        <taxon>Xylariomycetidae</taxon>
        <taxon>Amphisphaeriales</taxon>
        <taxon>Apiosporaceae</taxon>
        <taxon>Neoarthrinium</taxon>
    </lineage>
</organism>
<feature type="compositionally biased region" description="Acidic residues" evidence="6">
    <location>
        <begin position="175"/>
        <end position="201"/>
    </location>
</feature>
<evidence type="ECO:0000259" key="7">
    <source>
        <dbReference type="PROSITE" id="PS50102"/>
    </source>
</evidence>
<evidence type="ECO:0000256" key="6">
    <source>
        <dbReference type="SAM" id="MobiDB-lite"/>
    </source>
</evidence>
<dbReference type="PANTHER" id="PTHR48039:SF5">
    <property type="entry name" value="RNA-BINDING PROTEIN 28"/>
    <property type="match status" value="1"/>
</dbReference>
<feature type="compositionally biased region" description="Acidic residues" evidence="6">
    <location>
        <begin position="66"/>
        <end position="102"/>
    </location>
</feature>
<dbReference type="PANTHER" id="PTHR48039">
    <property type="entry name" value="RNA-BINDING MOTIF PROTEIN 14B"/>
    <property type="match status" value="1"/>
</dbReference>
<evidence type="ECO:0000313" key="9">
    <source>
        <dbReference type="Proteomes" id="UP000829685"/>
    </source>
</evidence>
<accession>A0A9Q0AQM4</accession>
<dbReference type="SMART" id="SM00360">
    <property type="entry name" value="RRM"/>
    <property type="match status" value="2"/>
</dbReference>
<keyword evidence="4" id="KW-0539">Nucleus</keyword>
<evidence type="ECO:0000256" key="5">
    <source>
        <dbReference type="PROSITE-ProRule" id="PRU00176"/>
    </source>
</evidence>
<comment type="caution">
    <text evidence="8">The sequence shown here is derived from an EMBL/GenBank/DDBJ whole genome shotgun (WGS) entry which is preliminary data.</text>
</comment>
<feature type="compositionally biased region" description="Basic and acidic residues" evidence="6">
    <location>
        <begin position="202"/>
        <end position="212"/>
    </location>
</feature>
<dbReference type="GO" id="GO:0003729">
    <property type="term" value="F:mRNA binding"/>
    <property type="evidence" value="ECO:0007669"/>
    <property type="project" value="TreeGrafter"/>
</dbReference>
<feature type="region of interest" description="Disordered" evidence="6">
    <location>
        <begin position="1"/>
        <end position="231"/>
    </location>
</feature>
<dbReference type="InterPro" id="IPR012677">
    <property type="entry name" value="Nucleotide-bd_a/b_plait_sf"/>
</dbReference>
<dbReference type="InterPro" id="IPR051945">
    <property type="entry name" value="RRM_MRD1_RNA_proc_ribogen"/>
</dbReference>
<feature type="compositionally biased region" description="Gly residues" evidence="6">
    <location>
        <begin position="426"/>
        <end position="492"/>
    </location>
</feature>
<sequence>MGKVKQANGKASKSADPLSAVKSAGVSKASASPVAKSKKLAKDVATKAVTKSSKKDSKKSKKVESDSESSDSSDSESASDEEMGSDNDSDDSDSDFDSSESEEEKKPAAKKAKAAPATNGKAKKAAESSDDSDSSESEDDKEDSDDSSDDDEEEDAVKKAEPAVAKGKKVKADSDDSDDDSEADSDDSDSSDSDDEEEEEKAEPSKKRKAEDEVATPAKKTKSENTQEDGAVTLFVGNLGWGIDDDALYNAFKDCAGLNSARVVTDKDMQRSRGFGYVDFDSPENCQAAFEAMQGFELEGRGMRLDPSKPKPADDGTPRDRAANRAQQHGDTVSPESDTLFVGNLPFEADEDVISEFFSDVAEVKSLRLPTDQESGNRKGFGYVTFNSVEDAKTAFEAKNGGYIGEGRGARAIRLDFAAQRQPREGGFGGGFGGGRGGGGRGGGRGGRGGFGDRGGRGGFGRGGGGFGGRGGGRGGPRGGGGFGGRGGGGFQGKKISFD</sequence>
<dbReference type="PROSITE" id="PS50102">
    <property type="entry name" value="RRM"/>
    <property type="match status" value="2"/>
</dbReference>
<feature type="domain" description="RRM" evidence="7">
    <location>
        <begin position="232"/>
        <end position="310"/>
    </location>
</feature>
<reference evidence="8" key="1">
    <citation type="submission" date="2021-03" db="EMBL/GenBank/DDBJ databases">
        <title>Revisited historic fungal species revealed as producer of novel bioactive compounds through whole genome sequencing and comparative genomics.</title>
        <authorList>
            <person name="Vignolle G.A."/>
            <person name="Hochenegger N."/>
            <person name="Mach R.L."/>
            <person name="Mach-Aigner A.R."/>
            <person name="Javad Rahimi M."/>
            <person name="Salim K.A."/>
            <person name="Chan C.M."/>
            <person name="Lim L.B.L."/>
            <person name="Cai F."/>
            <person name="Druzhinina I.S."/>
            <person name="U'Ren J.M."/>
            <person name="Derntl C."/>
        </authorList>
    </citation>
    <scope>NUCLEOTIDE SEQUENCE</scope>
    <source>
        <strain evidence="8">TUCIM 5799</strain>
    </source>
</reference>